<feature type="region of interest" description="Disordered" evidence="1">
    <location>
        <begin position="155"/>
        <end position="182"/>
    </location>
</feature>
<reference evidence="2 3" key="1">
    <citation type="submission" date="2023-06" db="EMBL/GenBank/DDBJ databases">
        <authorList>
            <person name="Feng G."/>
            <person name="Li J."/>
            <person name="Zhu H."/>
        </authorList>
    </citation>
    <scope>NUCLEOTIDE SEQUENCE [LARGE SCALE GENOMIC DNA]</scope>
    <source>
        <strain evidence="2 3">RHCKG28</strain>
    </source>
</reference>
<proteinExistence type="predicted"/>
<protein>
    <recommendedName>
        <fullName evidence="4">Secreted protein</fullName>
    </recommendedName>
</protein>
<accession>A0ABT7TNN9</accession>
<organism evidence="2 3">
    <name type="scientific">Curtobacterium caseinilyticum</name>
    <dbReference type="NCBI Taxonomy" id="3055137"/>
    <lineage>
        <taxon>Bacteria</taxon>
        <taxon>Bacillati</taxon>
        <taxon>Actinomycetota</taxon>
        <taxon>Actinomycetes</taxon>
        <taxon>Micrococcales</taxon>
        <taxon>Microbacteriaceae</taxon>
        <taxon>Curtobacterium</taxon>
    </lineage>
</organism>
<dbReference type="RefSeq" id="WP_289472963.1">
    <property type="nucleotide sequence ID" value="NZ_JAUCMN010000003.1"/>
</dbReference>
<evidence type="ECO:0008006" key="4">
    <source>
        <dbReference type="Google" id="ProtNLM"/>
    </source>
</evidence>
<sequence>MRLTQRAAKTGTLVLVVAGLGGAVLHSLPEPADHVVRPTVERDLDTWSMPLDGYAQPGWSETGYAESLLDQSCLRDVGIDFPVPWATYAGLQADSVADETPERGNDAPALDWSRPLSRAAAADLGYHRPSARGANRDGWRQWAEDPEHNAAFDRADRSAVDRCSERSRRALGTDDDGGAQGASMTAKRLTHLAADEARRDPAVVTAAARWRTCLAPHAPSALPEDPHGMPTGPMRQAFGISGLALPVTKAEIALAEHDLACQQSSGYREALYEAQWSRLLHVTATDAAVLTAARPDQLAVADRVATTIERLAPEAPEGVD</sequence>
<dbReference type="EMBL" id="JAUCMN010000003">
    <property type="protein sequence ID" value="MDM7891202.1"/>
    <property type="molecule type" value="Genomic_DNA"/>
</dbReference>
<feature type="compositionally biased region" description="Basic and acidic residues" evidence="1">
    <location>
        <begin position="155"/>
        <end position="172"/>
    </location>
</feature>
<evidence type="ECO:0000313" key="3">
    <source>
        <dbReference type="Proteomes" id="UP001236404"/>
    </source>
</evidence>
<evidence type="ECO:0000256" key="1">
    <source>
        <dbReference type="SAM" id="MobiDB-lite"/>
    </source>
</evidence>
<gene>
    <name evidence="2" type="ORF">QUG93_05870</name>
</gene>
<name>A0ABT7TNN9_9MICO</name>
<keyword evidence="3" id="KW-1185">Reference proteome</keyword>
<comment type="caution">
    <text evidence="2">The sequence shown here is derived from an EMBL/GenBank/DDBJ whole genome shotgun (WGS) entry which is preliminary data.</text>
</comment>
<dbReference type="Proteomes" id="UP001236404">
    <property type="component" value="Unassembled WGS sequence"/>
</dbReference>
<evidence type="ECO:0000313" key="2">
    <source>
        <dbReference type="EMBL" id="MDM7891202.1"/>
    </source>
</evidence>